<proteinExistence type="predicted"/>
<evidence type="ECO:0008006" key="3">
    <source>
        <dbReference type="Google" id="ProtNLM"/>
    </source>
</evidence>
<keyword evidence="2" id="KW-1185">Reference proteome</keyword>
<dbReference type="HOGENOM" id="CLU_2568193_0_0_4"/>
<gene>
    <name evidence="1" type="ordered locus">Daci_1218</name>
</gene>
<accession>A9BUF9</accession>
<organism evidence="1 2">
    <name type="scientific">Delftia acidovorans (strain DSM 14801 / SPH-1)</name>
    <dbReference type="NCBI Taxonomy" id="398578"/>
    <lineage>
        <taxon>Bacteria</taxon>
        <taxon>Pseudomonadati</taxon>
        <taxon>Pseudomonadota</taxon>
        <taxon>Betaproteobacteria</taxon>
        <taxon>Burkholderiales</taxon>
        <taxon>Comamonadaceae</taxon>
        <taxon>Delftia</taxon>
    </lineage>
</organism>
<evidence type="ECO:0000313" key="2">
    <source>
        <dbReference type="Proteomes" id="UP000000784"/>
    </source>
</evidence>
<evidence type="ECO:0000313" key="1">
    <source>
        <dbReference type="EMBL" id="ABX33862.1"/>
    </source>
</evidence>
<reference evidence="2" key="2">
    <citation type="submission" date="2007-11" db="EMBL/GenBank/DDBJ databases">
        <title>Complete sequence of Delftia acidovorans DSM 14801 / SPH-1.</title>
        <authorList>
            <person name="Copeland A."/>
            <person name="Lucas S."/>
            <person name="Lapidus A."/>
            <person name="Barry K."/>
            <person name="Glavina del Rio T."/>
            <person name="Dalin E."/>
            <person name="Tice H."/>
            <person name="Pitluck S."/>
            <person name="Lowry S."/>
            <person name="Clum A."/>
            <person name="Schmutz J."/>
            <person name="Larimer F."/>
            <person name="Land M."/>
            <person name="Hauser L."/>
            <person name="Kyrpides N."/>
            <person name="Kim E."/>
            <person name="Schleheck D."/>
            <person name="Richardson P."/>
        </authorList>
    </citation>
    <scope>NUCLEOTIDE SEQUENCE [LARGE SCALE GENOMIC DNA]</scope>
    <source>
        <strain evidence="2">DSM 14801 / SPH-1</strain>
    </source>
</reference>
<reference evidence="1 2" key="1">
    <citation type="journal article" date="2004" name="Appl. Environ. Microbiol.">
        <title>Mineralization of individual congeners of linear alkylbenzenesulfonate by defined pairs of heterotrophic bacteria.</title>
        <authorList>
            <person name="Schleheck D."/>
            <person name="Knepper T.P."/>
            <person name="Fischer K."/>
            <person name="Cook A.M."/>
        </authorList>
    </citation>
    <scope>NUCLEOTIDE SEQUENCE [LARGE SCALE GENOMIC DNA]</scope>
    <source>
        <strain evidence="2">DSM 14801 / SPH-1</strain>
    </source>
</reference>
<dbReference type="KEGG" id="dac:Daci_1218"/>
<dbReference type="EMBL" id="CP000884">
    <property type="protein sequence ID" value="ABX33862.1"/>
    <property type="molecule type" value="Genomic_DNA"/>
</dbReference>
<dbReference type="Proteomes" id="UP000000784">
    <property type="component" value="Chromosome"/>
</dbReference>
<sequence>MQVKRVEIEVEDALHAAVQRFAQRTGMAYEVLCVALMREMLERFERQPADLEDFLRRHQRTQLALEGAEHQELSIVVPVPE</sequence>
<protein>
    <recommendedName>
        <fullName evidence="3">CopG family transcriptional regulator</fullName>
    </recommendedName>
</protein>
<name>A9BUF9_DELAS</name>
<dbReference type="AlphaFoldDB" id="A9BUF9"/>